<evidence type="ECO:0000256" key="3">
    <source>
        <dbReference type="ARBA" id="ARBA00022723"/>
    </source>
</evidence>
<dbReference type="InterPro" id="IPR042098">
    <property type="entry name" value="TauD-like_sf"/>
</dbReference>
<dbReference type="InterPro" id="IPR051178">
    <property type="entry name" value="TfdA_dioxygenase"/>
</dbReference>
<dbReference type="EMBL" id="MU806345">
    <property type="protein sequence ID" value="KAJ3836148.1"/>
    <property type="molecule type" value="Genomic_DNA"/>
</dbReference>
<comment type="caution">
    <text evidence="9">The sequence shown here is derived from an EMBL/GenBank/DDBJ whole genome shotgun (WGS) entry which is preliminary data.</text>
</comment>
<organism evidence="9 10">
    <name type="scientific">Lentinula raphanica</name>
    <dbReference type="NCBI Taxonomy" id="153919"/>
    <lineage>
        <taxon>Eukaryota</taxon>
        <taxon>Fungi</taxon>
        <taxon>Dikarya</taxon>
        <taxon>Basidiomycota</taxon>
        <taxon>Agaricomycotina</taxon>
        <taxon>Agaricomycetes</taxon>
        <taxon>Agaricomycetidae</taxon>
        <taxon>Agaricales</taxon>
        <taxon>Marasmiineae</taxon>
        <taxon>Omphalotaceae</taxon>
        <taxon>Lentinula</taxon>
    </lineage>
</organism>
<dbReference type="SUPFAM" id="SSF51197">
    <property type="entry name" value="Clavaminate synthase-like"/>
    <property type="match status" value="1"/>
</dbReference>
<evidence type="ECO:0000256" key="7">
    <source>
        <dbReference type="SAM" id="MobiDB-lite"/>
    </source>
</evidence>
<evidence type="ECO:0000256" key="2">
    <source>
        <dbReference type="ARBA" id="ARBA00005896"/>
    </source>
</evidence>
<protein>
    <submittedName>
        <fullName evidence="9">Taurine catabolism dioxygenase</fullName>
    </submittedName>
</protein>
<feature type="region of interest" description="Disordered" evidence="7">
    <location>
        <begin position="70"/>
        <end position="89"/>
    </location>
</feature>
<feature type="domain" description="TauD/TfdA-like" evidence="8">
    <location>
        <begin position="20"/>
        <end position="375"/>
    </location>
</feature>
<dbReference type="Proteomes" id="UP001163846">
    <property type="component" value="Unassembled WGS sequence"/>
</dbReference>
<keyword evidence="5" id="KW-0560">Oxidoreductase</keyword>
<evidence type="ECO:0000256" key="1">
    <source>
        <dbReference type="ARBA" id="ARBA00001954"/>
    </source>
</evidence>
<dbReference type="Gene3D" id="3.60.130.10">
    <property type="entry name" value="Clavaminate synthase-like"/>
    <property type="match status" value="1"/>
</dbReference>
<sequence>MTIELVALPLPPTADASKFTDFGREVRGVDPGSLSPELFEQIRDALYKYDALLFRNVKLTPEQQYALTKAFDPESESYGHGNNKTESTKKSILHPDLKTIPRVPQVQLIGNGTVYNHEGLAEAMLKHPSHTTFHKTRVTPEDEAKGITRFYRWHIDAALYDLSPPKVTTLYGIHVPKGDHQICRYDDGTGDELEVPLGTTAFVSGKTMFDILPKDLKSLAVRSKVRYAPHPYVWMAPAHALPTGLGIENEGLELPLSELPPWEEARRKTLPVVWKNPVTGNLHFQVHPCGAAELIVDPLPAGASREGALYPDGAHITDLKEVRDLLYKMQRPAIAPKLVYPHDWREDDLVLFHNRGVLHTVVGAFTKEQVRAFHQCNLAASDDPAGPTEEDVKAYA</sequence>
<keyword evidence="4 9" id="KW-0223">Dioxygenase</keyword>
<evidence type="ECO:0000313" key="9">
    <source>
        <dbReference type="EMBL" id="KAJ3836148.1"/>
    </source>
</evidence>
<dbReference type="PANTHER" id="PTHR43779">
    <property type="entry name" value="DIOXYGENASE RV0097-RELATED"/>
    <property type="match status" value="1"/>
</dbReference>
<dbReference type="InterPro" id="IPR003819">
    <property type="entry name" value="TauD/TfdA-like"/>
</dbReference>
<keyword evidence="3" id="KW-0479">Metal-binding</keyword>
<evidence type="ECO:0000259" key="8">
    <source>
        <dbReference type="Pfam" id="PF02668"/>
    </source>
</evidence>
<evidence type="ECO:0000256" key="6">
    <source>
        <dbReference type="ARBA" id="ARBA00023004"/>
    </source>
</evidence>
<reference evidence="9" key="1">
    <citation type="submission" date="2022-08" db="EMBL/GenBank/DDBJ databases">
        <authorList>
            <consortium name="DOE Joint Genome Institute"/>
            <person name="Min B."/>
            <person name="Riley R."/>
            <person name="Sierra-Patev S."/>
            <person name="Naranjo-Ortiz M."/>
            <person name="Looney B."/>
            <person name="Konkel Z."/>
            <person name="Slot J.C."/>
            <person name="Sakamoto Y."/>
            <person name="Steenwyk J.L."/>
            <person name="Rokas A."/>
            <person name="Carro J."/>
            <person name="Camarero S."/>
            <person name="Ferreira P."/>
            <person name="Molpeceres G."/>
            <person name="Ruiz-Duenas F.J."/>
            <person name="Serrano A."/>
            <person name="Henrissat B."/>
            <person name="Drula E."/>
            <person name="Hughes K.W."/>
            <person name="Mata J.L."/>
            <person name="Ishikawa N.K."/>
            <person name="Vargas-Isla R."/>
            <person name="Ushijima S."/>
            <person name="Smith C.A."/>
            <person name="Ahrendt S."/>
            <person name="Andreopoulos W."/>
            <person name="He G."/>
            <person name="Labutti K."/>
            <person name="Lipzen A."/>
            <person name="Ng V."/>
            <person name="Sandor L."/>
            <person name="Barry K."/>
            <person name="Martinez A.T."/>
            <person name="Xiao Y."/>
            <person name="Gibbons J.G."/>
            <person name="Terashima K."/>
            <person name="Hibbett D.S."/>
            <person name="Grigoriev I.V."/>
        </authorList>
    </citation>
    <scope>NUCLEOTIDE SEQUENCE</scope>
    <source>
        <strain evidence="9">TFB9207</strain>
    </source>
</reference>
<gene>
    <name evidence="9" type="ORF">F5878DRAFT_625932</name>
</gene>
<dbReference type="PANTHER" id="PTHR43779:SF2">
    <property type="entry name" value="ALPHA-KETOGLUTARATE-DEPENDENT XANTHINE DIOXYGENASE XAN1"/>
    <property type="match status" value="1"/>
</dbReference>
<proteinExistence type="inferred from homology"/>
<dbReference type="Pfam" id="PF02668">
    <property type="entry name" value="TauD"/>
    <property type="match status" value="1"/>
</dbReference>
<comment type="similarity">
    <text evidence="2">Belongs to the TfdA dioxygenase family.</text>
</comment>
<dbReference type="GO" id="GO:0051213">
    <property type="term" value="F:dioxygenase activity"/>
    <property type="evidence" value="ECO:0007669"/>
    <property type="project" value="UniProtKB-KW"/>
</dbReference>
<dbReference type="GO" id="GO:0046872">
    <property type="term" value="F:metal ion binding"/>
    <property type="evidence" value="ECO:0007669"/>
    <property type="project" value="UniProtKB-KW"/>
</dbReference>
<evidence type="ECO:0000256" key="5">
    <source>
        <dbReference type="ARBA" id="ARBA00023002"/>
    </source>
</evidence>
<evidence type="ECO:0000256" key="4">
    <source>
        <dbReference type="ARBA" id="ARBA00022964"/>
    </source>
</evidence>
<evidence type="ECO:0000313" key="10">
    <source>
        <dbReference type="Proteomes" id="UP001163846"/>
    </source>
</evidence>
<keyword evidence="6" id="KW-0408">Iron</keyword>
<comment type="cofactor">
    <cofactor evidence="1">
        <name>Fe(2+)</name>
        <dbReference type="ChEBI" id="CHEBI:29033"/>
    </cofactor>
</comment>
<keyword evidence="10" id="KW-1185">Reference proteome</keyword>
<accession>A0AA38P4G8</accession>
<name>A0AA38P4G8_9AGAR</name>
<dbReference type="AlphaFoldDB" id="A0AA38P4G8"/>